<dbReference type="SMART" id="SM00028">
    <property type="entry name" value="TPR"/>
    <property type="match status" value="5"/>
</dbReference>
<evidence type="ECO:0000256" key="2">
    <source>
        <dbReference type="ARBA" id="ARBA00022803"/>
    </source>
</evidence>
<dbReference type="PROSITE" id="PS50005">
    <property type="entry name" value="TPR"/>
    <property type="match status" value="3"/>
</dbReference>
<dbReference type="SUPFAM" id="SSF48452">
    <property type="entry name" value="TPR-like"/>
    <property type="match status" value="2"/>
</dbReference>
<feature type="repeat" description="TPR" evidence="3">
    <location>
        <begin position="191"/>
        <end position="224"/>
    </location>
</feature>
<dbReference type="InterPro" id="IPR019734">
    <property type="entry name" value="TPR_rpt"/>
</dbReference>
<dbReference type="PANTHER" id="PTHR45586">
    <property type="entry name" value="TPR REPEAT-CONTAINING PROTEIN PA4667"/>
    <property type="match status" value="1"/>
</dbReference>
<name>A0A512RT13_9BACT</name>
<evidence type="ECO:0000313" key="5">
    <source>
        <dbReference type="Proteomes" id="UP000321436"/>
    </source>
</evidence>
<evidence type="ECO:0000256" key="3">
    <source>
        <dbReference type="PROSITE-ProRule" id="PRU00339"/>
    </source>
</evidence>
<organism evidence="4 5">
    <name type="scientific">Chitinophaga cymbidii</name>
    <dbReference type="NCBI Taxonomy" id="1096750"/>
    <lineage>
        <taxon>Bacteria</taxon>
        <taxon>Pseudomonadati</taxon>
        <taxon>Bacteroidota</taxon>
        <taxon>Chitinophagia</taxon>
        <taxon>Chitinophagales</taxon>
        <taxon>Chitinophagaceae</taxon>
        <taxon>Chitinophaga</taxon>
    </lineage>
</organism>
<dbReference type="Gene3D" id="1.25.40.10">
    <property type="entry name" value="Tetratricopeptide repeat domain"/>
    <property type="match status" value="2"/>
</dbReference>
<feature type="repeat" description="TPR" evidence="3">
    <location>
        <begin position="122"/>
        <end position="155"/>
    </location>
</feature>
<keyword evidence="2 3" id="KW-0802">TPR repeat</keyword>
<dbReference type="Pfam" id="PF13432">
    <property type="entry name" value="TPR_16"/>
    <property type="match status" value="2"/>
</dbReference>
<comment type="caution">
    <text evidence="4">The sequence shown here is derived from an EMBL/GenBank/DDBJ whole genome shotgun (WGS) entry which is preliminary data.</text>
</comment>
<keyword evidence="5" id="KW-1185">Reference proteome</keyword>
<dbReference type="EMBL" id="BKAU01000009">
    <property type="protein sequence ID" value="GEP98841.1"/>
    <property type="molecule type" value="Genomic_DNA"/>
</dbReference>
<dbReference type="PANTHER" id="PTHR45586:SF1">
    <property type="entry name" value="LIPOPOLYSACCHARIDE ASSEMBLY PROTEIN B"/>
    <property type="match status" value="1"/>
</dbReference>
<accession>A0A512RT13</accession>
<protein>
    <submittedName>
        <fullName evidence="4">Uncharacterized protein</fullName>
    </submittedName>
</protein>
<dbReference type="Pfam" id="PF13414">
    <property type="entry name" value="TPR_11"/>
    <property type="match status" value="1"/>
</dbReference>
<feature type="repeat" description="TPR" evidence="3">
    <location>
        <begin position="156"/>
        <end position="189"/>
    </location>
</feature>
<reference evidence="4 5" key="1">
    <citation type="submission" date="2019-07" db="EMBL/GenBank/DDBJ databases">
        <title>Whole genome shotgun sequence of Chitinophaga cymbidii NBRC 109752.</title>
        <authorList>
            <person name="Hosoyama A."/>
            <person name="Uohara A."/>
            <person name="Ohji S."/>
            <person name="Ichikawa N."/>
        </authorList>
    </citation>
    <scope>NUCLEOTIDE SEQUENCE [LARGE SCALE GENOMIC DNA]</scope>
    <source>
        <strain evidence="4 5">NBRC 109752</strain>
    </source>
</reference>
<dbReference type="Proteomes" id="UP000321436">
    <property type="component" value="Unassembled WGS sequence"/>
</dbReference>
<proteinExistence type="predicted"/>
<dbReference type="AlphaFoldDB" id="A0A512RT13"/>
<keyword evidence="1" id="KW-0677">Repeat</keyword>
<evidence type="ECO:0000256" key="1">
    <source>
        <dbReference type="ARBA" id="ARBA00022737"/>
    </source>
</evidence>
<dbReference type="InterPro" id="IPR011990">
    <property type="entry name" value="TPR-like_helical_dom_sf"/>
</dbReference>
<sequence>MKRDGRLEEAQQCFTAAIRADGGYVDAYLELAAIFRLQQQPEPAKQQLLALLANAPEHPGALRSLAEIFFEQAAYEDALAYAFRAQEQGCRGMNRIIGGSYAKLDHAAEAIAALEKARKEGDDVLCQLARLYAQQEDYPQSIRCYEEALKTDSTSATLYYELGMMHFNMENYQKATVAFEQAGQSGKSVDADLYLNLGMAYLKQANYFDAIRHLKTAQALRPKDIQVMLNLANACYKQQDFAQAITQWNNILMLQPLNAFAMFMLGKSYICSGEVAKGQAICDQAMALGAK</sequence>
<dbReference type="InterPro" id="IPR051012">
    <property type="entry name" value="CellSynth/LPSAsmb/PSIAsmb"/>
</dbReference>
<gene>
    <name evidence="4" type="ORF">CCY01nite_51010</name>
</gene>
<evidence type="ECO:0000313" key="4">
    <source>
        <dbReference type="EMBL" id="GEP98841.1"/>
    </source>
</evidence>